<dbReference type="Gene3D" id="3.40.50.1820">
    <property type="entry name" value="alpha/beta hydrolase"/>
    <property type="match status" value="1"/>
</dbReference>
<evidence type="ECO:0000256" key="5">
    <source>
        <dbReference type="SAM" id="MobiDB-lite"/>
    </source>
</evidence>
<organism evidence="7 8">
    <name type="scientific">Amblyomma americanum</name>
    <name type="common">Lone star tick</name>
    <dbReference type="NCBI Taxonomy" id="6943"/>
    <lineage>
        <taxon>Eukaryota</taxon>
        <taxon>Metazoa</taxon>
        <taxon>Ecdysozoa</taxon>
        <taxon>Arthropoda</taxon>
        <taxon>Chelicerata</taxon>
        <taxon>Arachnida</taxon>
        <taxon>Acari</taxon>
        <taxon>Parasitiformes</taxon>
        <taxon>Ixodida</taxon>
        <taxon>Ixodoidea</taxon>
        <taxon>Ixodidae</taxon>
        <taxon>Amblyomminae</taxon>
        <taxon>Amblyomma</taxon>
    </lineage>
</organism>
<dbReference type="AlphaFoldDB" id="A0AAQ4DC59"/>
<comment type="caution">
    <text evidence="7">The sequence shown here is derived from an EMBL/GenBank/DDBJ whole genome shotgun (WGS) entry which is preliminary data.</text>
</comment>
<feature type="transmembrane region" description="Helical" evidence="6">
    <location>
        <begin position="475"/>
        <end position="502"/>
    </location>
</feature>
<protein>
    <recommendedName>
        <fullName evidence="9">Tetraspanin</fullName>
    </recommendedName>
</protein>
<evidence type="ECO:0000256" key="3">
    <source>
        <dbReference type="ARBA" id="ARBA00022989"/>
    </source>
</evidence>
<comment type="subcellular location">
    <subcellularLocation>
        <location evidence="1">Membrane</location>
        <topology evidence="1">Multi-pass membrane protein</topology>
    </subcellularLocation>
</comment>
<sequence length="663" mass="72211">MSACYEGLGCLNLTDFYDPKLRFVNAKPWPRAQIGTRFLIYTPTTQYAPDIFSWNVTAEQLRRSSFDPSIETKVFTHGFMQIKKVPDFPMRRHHTKAPSLNAGSPSSTNQSEQTHESGVVGSTASSPASCQIAPLLKKTTSSTAAAPSAEGSPKPCHLPPPPPQDSDRSNTKRRGSRPVAKSVEDQVAVQRPPSQQQAELKTESRESPGSKPSSEQLASTDSNAQPEAQPGEAKLVDAQAQTQEGVKTAVQEETQLETKPETKLEPTLETEGGVKPDATHDQTQANQEQQESLASQAVQVQTDGPPLKGAVTSDMATQHTPAAATAPPVVRHAAMVDTGTDTPNDLLAPAGPVPELPFASAEYTSPAGPVSAQTAAASGKQPAEKKRFESTAKGKTSLGRKSGPATTELGGVASTEATVMLDVNPYVRFPLLVMNLIIWLIGLTLLLVGAYAYVDTWAQSEIPMNNPSYNVLSMFVIKMEITVMLFGMITMSLSFCGCVGALRENTCLLNVYSSFITALLLINLVVGLVVFFLPSQIKKMLSETFSMELIVHYRDSPDFQRLMDSMQVVSLSCGRNVLNMTDYDAWFQVYTGNCLDSAHRYVRENVTIITGLCLVFVILLAFVQMVTQALIDEILIIRRIYEKFYERAYDMRAAQEQTEPSAN</sequence>
<feature type="compositionally biased region" description="Polar residues" evidence="5">
    <location>
        <begin position="120"/>
        <end position="129"/>
    </location>
</feature>
<dbReference type="Proteomes" id="UP001321473">
    <property type="component" value="Unassembled WGS sequence"/>
</dbReference>
<name>A0AAQ4DC59_AMBAM</name>
<keyword evidence="2 6" id="KW-0812">Transmembrane</keyword>
<dbReference type="InterPro" id="IPR029058">
    <property type="entry name" value="AB_hydrolase_fold"/>
</dbReference>
<gene>
    <name evidence="7" type="ORF">V5799_028689</name>
</gene>
<evidence type="ECO:0008006" key="9">
    <source>
        <dbReference type="Google" id="ProtNLM"/>
    </source>
</evidence>
<feature type="compositionally biased region" description="Polar residues" evidence="5">
    <location>
        <begin position="281"/>
        <end position="302"/>
    </location>
</feature>
<feature type="compositionally biased region" description="Polar residues" evidence="5">
    <location>
        <begin position="101"/>
        <end position="112"/>
    </location>
</feature>
<accession>A0AAQ4DC59</accession>
<dbReference type="PRINTS" id="PR00259">
    <property type="entry name" value="TMFOUR"/>
</dbReference>
<reference evidence="7 8" key="1">
    <citation type="journal article" date="2023" name="Arcadia Sci">
        <title>De novo assembly of a long-read Amblyomma americanum tick genome.</title>
        <authorList>
            <person name="Chou S."/>
            <person name="Poskanzer K.E."/>
            <person name="Rollins M."/>
            <person name="Thuy-Boun P.S."/>
        </authorList>
    </citation>
    <scope>NUCLEOTIDE SEQUENCE [LARGE SCALE GENOMIC DNA]</scope>
    <source>
        <strain evidence="7">F_SG_1</strain>
        <tissue evidence="7">Salivary glands</tissue>
    </source>
</reference>
<keyword evidence="4 6" id="KW-0472">Membrane</keyword>
<evidence type="ECO:0000256" key="6">
    <source>
        <dbReference type="SAM" id="Phobius"/>
    </source>
</evidence>
<dbReference type="InterPro" id="IPR018499">
    <property type="entry name" value="Tetraspanin/Peripherin"/>
</dbReference>
<evidence type="ECO:0000256" key="1">
    <source>
        <dbReference type="ARBA" id="ARBA00004141"/>
    </source>
</evidence>
<feature type="region of interest" description="Disordered" evidence="5">
    <location>
        <begin position="86"/>
        <end position="324"/>
    </location>
</feature>
<feature type="compositionally biased region" description="Low complexity" evidence="5">
    <location>
        <begin position="139"/>
        <end position="155"/>
    </location>
</feature>
<keyword evidence="8" id="KW-1185">Reference proteome</keyword>
<feature type="transmembrane region" description="Helical" evidence="6">
    <location>
        <begin position="606"/>
        <end position="626"/>
    </location>
</feature>
<dbReference type="Pfam" id="PF00335">
    <property type="entry name" value="Tetraspanin"/>
    <property type="match status" value="1"/>
</dbReference>
<feature type="region of interest" description="Disordered" evidence="5">
    <location>
        <begin position="362"/>
        <end position="407"/>
    </location>
</feature>
<proteinExistence type="predicted"/>
<feature type="compositionally biased region" description="Basic and acidic residues" evidence="5">
    <location>
        <begin position="382"/>
        <end position="392"/>
    </location>
</feature>
<dbReference type="EMBL" id="JARKHS020032423">
    <property type="protein sequence ID" value="KAK8760049.1"/>
    <property type="molecule type" value="Genomic_DNA"/>
</dbReference>
<evidence type="ECO:0000256" key="4">
    <source>
        <dbReference type="ARBA" id="ARBA00023136"/>
    </source>
</evidence>
<feature type="compositionally biased region" description="Basic and acidic residues" evidence="5">
    <location>
        <begin position="256"/>
        <end position="280"/>
    </location>
</feature>
<feature type="transmembrane region" description="Helical" evidence="6">
    <location>
        <begin position="514"/>
        <end position="533"/>
    </location>
</feature>
<feature type="compositionally biased region" description="Polar residues" evidence="5">
    <location>
        <begin position="210"/>
        <end position="226"/>
    </location>
</feature>
<feature type="transmembrane region" description="Helical" evidence="6">
    <location>
        <begin position="429"/>
        <end position="454"/>
    </location>
</feature>
<dbReference type="PANTHER" id="PTHR19282:SF431">
    <property type="entry name" value="TETRASPANIN 26A, ISOFORM B-RELATED"/>
    <property type="match status" value="1"/>
</dbReference>
<evidence type="ECO:0000256" key="2">
    <source>
        <dbReference type="ARBA" id="ARBA00022692"/>
    </source>
</evidence>
<dbReference type="PANTHER" id="PTHR19282">
    <property type="entry name" value="TETRASPANIN"/>
    <property type="match status" value="1"/>
</dbReference>
<evidence type="ECO:0000313" key="8">
    <source>
        <dbReference type="Proteomes" id="UP001321473"/>
    </source>
</evidence>
<keyword evidence="3 6" id="KW-1133">Transmembrane helix</keyword>
<dbReference type="GO" id="GO:0005886">
    <property type="term" value="C:plasma membrane"/>
    <property type="evidence" value="ECO:0007669"/>
    <property type="project" value="TreeGrafter"/>
</dbReference>
<evidence type="ECO:0000313" key="7">
    <source>
        <dbReference type="EMBL" id="KAK8760049.1"/>
    </source>
</evidence>